<comment type="similarity">
    <text evidence="11">Belongs to the glycosyltransferase 51 family.</text>
</comment>
<comment type="caution">
    <text evidence="13">The sequence shown here is derived from an EMBL/GenBank/DDBJ whole genome shotgun (WGS) entry which is preliminary data.</text>
</comment>
<dbReference type="Proteomes" id="UP001595607">
    <property type="component" value="Unassembled WGS sequence"/>
</dbReference>
<name>A0ABV7MDZ2_9PROT</name>
<keyword evidence="8 11" id="KW-1133">Transmembrane helix</keyword>
<evidence type="ECO:0000256" key="6">
    <source>
        <dbReference type="ARBA" id="ARBA00022960"/>
    </source>
</evidence>
<feature type="domain" description="Glycosyl transferase family 51" evidence="12">
    <location>
        <begin position="48"/>
        <end position="214"/>
    </location>
</feature>
<dbReference type="InterPro" id="IPR001264">
    <property type="entry name" value="Glyco_trans_51"/>
</dbReference>
<evidence type="ECO:0000256" key="1">
    <source>
        <dbReference type="ARBA" id="ARBA00022475"/>
    </source>
</evidence>
<dbReference type="PANTHER" id="PTHR30400">
    <property type="entry name" value="MONOFUNCTIONAL BIOSYNTHETIC PEPTIDOGLYCAN TRANSGLYCOSYLASE"/>
    <property type="match status" value="1"/>
</dbReference>
<evidence type="ECO:0000256" key="7">
    <source>
        <dbReference type="ARBA" id="ARBA00022984"/>
    </source>
</evidence>
<keyword evidence="10 11" id="KW-0961">Cell wall biogenesis/degradation</keyword>
<keyword evidence="9 11" id="KW-0472">Membrane</keyword>
<keyword evidence="4 11" id="KW-0808">Transferase</keyword>
<organism evidence="13 14">
    <name type="scientific">Parvularcula lutaonensis</name>
    <dbReference type="NCBI Taxonomy" id="491923"/>
    <lineage>
        <taxon>Bacteria</taxon>
        <taxon>Pseudomonadati</taxon>
        <taxon>Pseudomonadota</taxon>
        <taxon>Alphaproteobacteria</taxon>
        <taxon>Parvularculales</taxon>
        <taxon>Parvularculaceae</taxon>
        <taxon>Parvularcula</taxon>
    </lineage>
</organism>
<evidence type="ECO:0000256" key="2">
    <source>
        <dbReference type="ARBA" id="ARBA00022519"/>
    </source>
</evidence>
<evidence type="ECO:0000256" key="5">
    <source>
        <dbReference type="ARBA" id="ARBA00022692"/>
    </source>
</evidence>
<evidence type="ECO:0000313" key="14">
    <source>
        <dbReference type="Proteomes" id="UP001595607"/>
    </source>
</evidence>
<gene>
    <name evidence="11 13" type="primary">mtgA</name>
    <name evidence="13" type="ORF">ACFONP_13150</name>
</gene>
<sequence>MGAVWTALKYGVRFVIGLVIVSLFFLAFYRFFPVPGTTLMGWRSMQGEEVKYDWVSLDEISPHLIRAVIASEDFKFCRHLGFDLGEMKAAWEDYKNGEPLRGASTISQQTAKNAYLWPGRGPVRKVFEAAYTVPMELTYSKRRIMEIYLNVAEWGDGIFGAEAAAQERFGKSAKDLTKYEASLLATVLPNPNEWRVDPPGPYVRKRSGTVRARMNTVEAEGFDACVFKD</sequence>
<evidence type="ECO:0000313" key="13">
    <source>
        <dbReference type="EMBL" id="MFC3303673.1"/>
    </source>
</evidence>
<dbReference type="InterPro" id="IPR011812">
    <property type="entry name" value="Pep_trsgly"/>
</dbReference>
<comment type="pathway">
    <text evidence="11">Cell wall biogenesis; peptidoglycan biosynthesis.</text>
</comment>
<dbReference type="EMBL" id="JBHRVA010000003">
    <property type="protein sequence ID" value="MFC3303673.1"/>
    <property type="molecule type" value="Genomic_DNA"/>
</dbReference>
<keyword evidence="6 11" id="KW-0133">Cell shape</keyword>
<feature type="transmembrane region" description="Helical" evidence="11">
    <location>
        <begin position="12"/>
        <end position="32"/>
    </location>
</feature>
<dbReference type="Gene3D" id="1.10.3810.10">
    <property type="entry name" value="Biosynthetic peptidoglycan transglycosylase-like"/>
    <property type="match status" value="1"/>
</dbReference>
<keyword evidence="3 11" id="KW-0328">Glycosyltransferase</keyword>
<dbReference type="InterPro" id="IPR036950">
    <property type="entry name" value="PBP_transglycosylase"/>
</dbReference>
<dbReference type="EC" id="2.4.99.28" evidence="11"/>
<dbReference type="NCBIfam" id="TIGR02070">
    <property type="entry name" value="mono_pep_trsgly"/>
    <property type="match status" value="1"/>
</dbReference>
<keyword evidence="1 11" id="KW-1003">Cell membrane</keyword>
<dbReference type="Pfam" id="PF00912">
    <property type="entry name" value="Transgly"/>
    <property type="match status" value="1"/>
</dbReference>
<keyword evidence="2 11" id="KW-0997">Cell inner membrane</keyword>
<dbReference type="RefSeq" id="WP_189576439.1">
    <property type="nucleotide sequence ID" value="NZ_BMXU01000002.1"/>
</dbReference>
<dbReference type="SUPFAM" id="SSF53955">
    <property type="entry name" value="Lysozyme-like"/>
    <property type="match status" value="1"/>
</dbReference>
<protein>
    <recommendedName>
        <fullName evidence="11">Biosynthetic peptidoglycan transglycosylase</fullName>
        <ecNumber evidence="11">2.4.99.28</ecNumber>
    </recommendedName>
    <alternativeName>
        <fullName evidence="11">Glycan polymerase</fullName>
    </alternativeName>
    <alternativeName>
        <fullName evidence="11">Peptidoglycan glycosyltransferase MtgA</fullName>
        <shortName evidence="11">PGT</shortName>
    </alternativeName>
</protein>
<proteinExistence type="inferred from homology"/>
<evidence type="ECO:0000256" key="4">
    <source>
        <dbReference type="ARBA" id="ARBA00022679"/>
    </source>
</evidence>
<evidence type="ECO:0000256" key="8">
    <source>
        <dbReference type="ARBA" id="ARBA00022989"/>
    </source>
</evidence>
<keyword evidence="14" id="KW-1185">Reference proteome</keyword>
<dbReference type="InterPro" id="IPR023346">
    <property type="entry name" value="Lysozyme-like_dom_sf"/>
</dbReference>
<evidence type="ECO:0000256" key="3">
    <source>
        <dbReference type="ARBA" id="ARBA00022676"/>
    </source>
</evidence>
<evidence type="ECO:0000256" key="9">
    <source>
        <dbReference type="ARBA" id="ARBA00023136"/>
    </source>
</evidence>
<keyword evidence="5 11" id="KW-0812">Transmembrane</keyword>
<dbReference type="PANTHER" id="PTHR30400:SF0">
    <property type="entry name" value="BIOSYNTHETIC PEPTIDOGLYCAN TRANSGLYCOSYLASE"/>
    <property type="match status" value="1"/>
</dbReference>
<reference evidence="14" key="1">
    <citation type="journal article" date="2019" name="Int. J. Syst. Evol. Microbiol.">
        <title>The Global Catalogue of Microorganisms (GCM) 10K type strain sequencing project: providing services to taxonomists for standard genome sequencing and annotation.</title>
        <authorList>
            <consortium name="The Broad Institute Genomics Platform"/>
            <consortium name="The Broad Institute Genome Sequencing Center for Infectious Disease"/>
            <person name="Wu L."/>
            <person name="Ma J."/>
        </authorList>
    </citation>
    <scope>NUCLEOTIDE SEQUENCE [LARGE SCALE GENOMIC DNA]</scope>
    <source>
        <strain evidence="14">KCTC 22245</strain>
    </source>
</reference>
<comment type="function">
    <text evidence="11">Peptidoglycan polymerase that catalyzes glycan chain elongation from lipid-linked precursors.</text>
</comment>
<keyword evidence="7 11" id="KW-0573">Peptidoglycan synthesis</keyword>
<evidence type="ECO:0000259" key="12">
    <source>
        <dbReference type="Pfam" id="PF00912"/>
    </source>
</evidence>
<comment type="catalytic activity">
    <reaction evidence="11">
        <text>[GlcNAc-(1-&gt;4)-Mur2Ac(oyl-L-Ala-gamma-D-Glu-L-Lys-D-Ala-D-Ala)](n)-di-trans,octa-cis-undecaprenyl diphosphate + beta-D-GlcNAc-(1-&gt;4)-Mur2Ac(oyl-L-Ala-gamma-D-Glu-L-Lys-D-Ala-D-Ala)-di-trans,octa-cis-undecaprenyl diphosphate = [GlcNAc-(1-&gt;4)-Mur2Ac(oyl-L-Ala-gamma-D-Glu-L-Lys-D-Ala-D-Ala)](n+1)-di-trans,octa-cis-undecaprenyl diphosphate + di-trans,octa-cis-undecaprenyl diphosphate + H(+)</text>
        <dbReference type="Rhea" id="RHEA:23708"/>
        <dbReference type="Rhea" id="RHEA-COMP:9602"/>
        <dbReference type="Rhea" id="RHEA-COMP:9603"/>
        <dbReference type="ChEBI" id="CHEBI:15378"/>
        <dbReference type="ChEBI" id="CHEBI:58405"/>
        <dbReference type="ChEBI" id="CHEBI:60033"/>
        <dbReference type="ChEBI" id="CHEBI:78435"/>
        <dbReference type="EC" id="2.4.99.28"/>
    </reaction>
</comment>
<accession>A0ABV7MDZ2</accession>
<comment type="subcellular location">
    <subcellularLocation>
        <location evidence="11">Cell inner membrane</location>
        <topology evidence="11">Single-pass membrane protein</topology>
    </subcellularLocation>
</comment>
<dbReference type="HAMAP" id="MF_00766">
    <property type="entry name" value="PGT_MtgA"/>
    <property type="match status" value="1"/>
</dbReference>
<evidence type="ECO:0000256" key="10">
    <source>
        <dbReference type="ARBA" id="ARBA00023316"/>
    </source>
</evidence>
<evidence type="ECO:0000256" key="11">
    <source>
        <dbReference type="HAMAP-Rule" id="MF_00766"/>
    </source>
</evidence>